<dbReference type="PANTHER" id="PTHR33991:SF1">
    <property type="entry name" value="DNA REPAIR PROTEIN RECO"/>
    <property type="match status" value="1"/>
</dbReference>
<dbReference type="EMBL" id="BGZO01000014">
    <property type="protein sequence ID" value="GBR76036.1"/>
    <property type="molecule type" value="Genomic_DNA"/>
</dbReference>
<dbReference type="InterPro" id="IPR003717">
    <property type="entry name" value="RecO"/>
</dbReference>
<proteinExistence type="predicted"/>
<evidence type="ECO:0000256" key="1">
    <source>
        <dbReference type="ARBA" id="ARBA00022763"/>
    </source>
</evidence>
<sequence length="165" mass="19043">MSARLEGIILRKKIWHDNDLLLSVFSLSEGRIKLVQPRGFKKTRAELDLFCRSEFIVSDNKDFALIYQTSGLDLFSQIRQDYTLLQAAAEAVQTIEKITSSLQPNPELYQLLLDYLRTFKTGSTAAELTQRKTLWQQNILRSEGIYSGQKISEKSFWQTIEAYRG</sequence>
<dbReference type="SUPFAM" id="SSF57863">
    <property type="entry name" value="ArfGap/RecO-like zinc finger"/>
    <property type="match status" value="1"/>
</dbReference>
<organism evidence="5 6">
    <name type="scientific">Candidatus Termititenax persephonae</name>
    <dbReference type="NCBI Taxonomy" id="2218525"/>
    <lineage>
        <taxon>Bacteria</taxon>
        <taxon>Bacillati</taxon>
        <taxon>Candidatus Margulisiibacteriota</taxon>
        <taxon>Candidatus Termititenacia</taxon>
        <taxon>Candidatus Termititenacales</taxon>
        <taxon>Candidatus Termititenacaceae</taxon>
        <taxon>Candidatus Termititenax</taxon>
    </lineage>
</organism>
<evidence type="ECO:0000256" key="3">
    <source>
        <dbReference type="ARBA" id="ARBA00023204"/>
    </source>
</evidence>
<comment type="caution">
    <text evidence="5">The sequence shown here is derived from an EMBL/GenBank/DDBJ whole genome shotgun (WGS) entry which is preliminary data.</text>
</comment>
<dbReference type="Gene3D" id="2.40.50.140">
    <property type="entry name" value="Nucleic acid-binding proteins"/>
    <property type="match status" value="1"/>
</dbReference>
<evidence type="ECO:0000256" key="2">
    <source>
        <dbReference type="ARBA" id="ARBA00023172"/>
    </source>
</evidence>
<reference evidence="5 6" key="1">
    <citation type="journal article" date="2019" name="ISME J.">
        <title>Genome analyses of uncultured TG2/ZB3 bacteria in 'Margulisbacteria' specifically attached to ectosymbiotic spirochetes of protists in the termite gut.</title>
        <authorList>
            <person name="Utami Y.D."/>
            <person name="Kuwahara H."/>
            <person name="Igai K."/>
            <person name="Murakami T."/>
            <person name="Sugaya K."/>
            <person name="Morikawa T."/>
            <person name="Nagura Y."/>
            <person name="Yuki M."/>
            <person name="Deevong P."/>
            <person name="Inoue T."/>
            <person name="Kihara K."/>
            <person name="Lo N."/>
            <person name="Yamada A."/>
            <person name="Ohkuma M."/>
            <person name="Hongoh Y."/>
        </authorList>
    </citation>
    <scope>NUCLEOTIDE SEQUENCE [LARGE SCALE GENOMIC DNA]</scope>
    <source>
        <strain evidence="5">NkOx7-02</strain>
    </source>
</reference>
<keyword evidence="3" id="KW-0234">DNA repair</keyword>
<feature type="domain" description="DNA replication/recombination mediator RecO N-terminal" evidence="4">
    <location>
        <begin position="1"/>
        <end position="72"/>
    </location>
</feature>
<dbReference type="GO" id="GO:0043590">
    <property type="term" value="C:bacterial nucleoid"/>
    <property type="evidence" value="ECO:0007669"/>
    <property type="project" value="TreeGrafter"/>
</dbReference>
<dbReference type="InterPro" id="IPR037278">
    <property type="entry name" value="ARFGAP/RecO"/>
</dbReference>
<dbReference type="Pfam" id="PF11967">
    <property type="entry name" value="RecO_N"/>
    <property type="match status" value="1"/>
</dbReference>
<keyword evidence="2" id="KW-0233">DNA recombination</keyword>
<keyword evidence="1" id="KW-0227">DNA damage</keyword>
<dbReference type="AlphaFoldDB" id="A0A388TG37"/>
<protein>
    <submittedName>
        <fullName evidence="5">DNA repair protein RecO</fullName>
    </submittedName>
</protein>
<evidence type="ECO:0000259" key="4">
    <source>
        <dbReference type="Pfam" id="PF11967"/>
    </source>
</evidence>
<dbReference type="PANTHER" id="PTHR33991">
    <property type="entry name" value="DNA REPAIR PROTEIN RECO"/>
    <property type="match status" value="1"/>
</dbReference>
<dbReference type="GO" id="GO:0006302">
    <property type="term" value="P:double-strand break repair"/>
    <property type="evidence" value="ECO:0007669"/>
    <property type="project" value="TreeGrafter"/>
</dbReference>
<accession>A0A388TG37</accession>
<name>A0A388TG37_9BACT</name>
<evidence type="ECO:0000313" key="5">
    <source>
        <dbReference type="EMBL" id="GBR76036.1"/>
    </source>
</evidence>
<dbReference type="GO" id="GO:0006310">
    <property type="term" value="P:DNA recombination"/>
    <property type="evidence" value="ECO:0007669"/>
    <property type="project" value="UniProtKB-KW"/>
</dbReference>
<evidence type="ECO:0000313" key="6">
    <source>
        <dbReference type="Proteomes" id="UP000275925"/>
    </source>
</evidence>
<dbReference type="NCBIfam" id="TIGR00613">
    <property type="entry name" value="reco"/>
    <property type="match status" value="1"/>
</dbReference>
<keyword evidence="6" id="KW-1185">Reference proteome</keyword>
<dbReference type="InterPro" id="IPR022572">
    <property type="entry name" value="DNA_rep/recomb_RecO_N"/>
</dbReference>
<dbReference type="Proteomes" id="UP000275925">
    <property type="component" value="Unassembled WGS sequence"/>
</dbReference>
<gene>
    <name evidence="5" type="primary">recO</name>
    <name evidence="5" type="ORF">NO2_0649</name>
</gene>
<dbReference type="InterPro" id="IPR012340">
    <property type="entry name" value="NA-bd_OB-fold"/>
</dbReference>